<keyword evidence="3" id="KW-1185">Reference proteome</keyword>
<dbReference type="OrthoDB" id="6761238at2759"/>
<proteinExistence type="predicted"/>
<name>A0A8K0CAQ8_IGNLU</name>
<gene>
    <name evidence="2" type="ORF">ILUMI_22365</name>
</gene>
<evidence type="ECO:0000313" key="3">
    <source>
        <dbReference type="Proteomes" id="UP000801492"/>
    </source>
</evidence>
<organism evidence="2 3">
    <name type="scientific">Ignelater luminosus</name>
    <name type="common">Cucubano</name>
    <name type="synonym">Pyrophorus luminosus</name>
    <dbReference type="NCBI Taxonomy" id="2038154"/>
    <lineage>
        <taxon>Eukaryota</taxon>
        <taxon>Metazoa</taxon>
        <taxon>Ecdysozoa</taxon>
        <taxon>Arthropoda</taxon>
        <taxon>Hexapoda</taxon>
        <taxon>Insecta</taxon>
        <taxon>Pterygota</taxon>
        <taxon>Neoptera</taxon>
        <taxon>Endopterygota</taxon>
        <taxon>Coleoptera</taxon>
        <taxon>Polyphaga</taxon>
        <taxon>Elateriformia</taxon>
        <taxon>Elateroidea</taxon>
        <taxon>Elateridae</taxon>
        <taxon>Agrypninae</taxon>
        <taxon>Pyrophorini</taxon>
        <taxon>Ignelater</taxon>
    </lineage>
</organism>
<evidence type="ECO:0000259" key="1">
    <source>
        <dbReference type="Pfam" id="PF25273"/>
    </source>
</evidence>
<dbReference type="AlphaFoldDB" id="A0A8K0CAQ8"/>
<reference evidence="2" key="1">
    <citation type="submission" date="2019-08" db="EMBL/GenBank/DDBJ databases">
        <title>The genome of the North American firefly Photinus pyralis.</title>
        <authorList>
            <consortium name="Photinus pyralis genome working group"/>
            <person name="Fallon T.R."/>
            <person name="Sander Lower S.E."/>
            <person name="Weng J.-K."/>
        </authorList>
    </citation>
    <scope>NUCLEOTIDE SEQUENCE</scope>
    <source>
        <strain evidence="2">TRF0915ILg1</strain>
        <tissue evidence="2">Whole body</tissue>
    </source>
</reference>
<sequence length="193" mass="22400">MAGTSGMSVKRKLVYSEEQNNASNVSGEYYDSDIDKDYSNHSSDSEESTSVLYVQTTKMDAVLIKKYLQLVQQSKKYVLMALWLPLVRDNVYKSIEHRFLVLGHTHLPSERDFATIEKHKKYMEQIYTPEQWIEDVGNSKKKSAFIVTQMAQNDFFSFEEIIKSIQKKQLTEEKENTHFASIQCNEAIKRCSC</sequence>
<dbReference type="Pfam" id="PF25273">
    <property type="entry name" value="DUF7869"/>
    <property type="match status" value="1"/>
</dbReference>
<evidence type="ECO:0000313" key="2">
    <source>
        <dbReference type="EMBL" id="KAF2883779.1"/>
    </source>
</evidence>
<comment type="caution">
    <text evidence="2">The sequence shown here is derived from an EMBL/GenBank/DDBJ whole genome shotgun (WGS) entry which is preliminary data.</text>
</comment>
<protein>
    <recommendedName>
        <fullName evidence="1">DUF7869 domain-containing protein</fullName>
    </recommendedName>
</protein>
<dbReference type="InterPro" id="IPR057191">
    <property type="entry name" value="DUF7869"/>
</dbReference>
<accession>A0A8K0CAQ8</accession>
<feature type="domain" description="DUF7869" evidence="1">
    <location>
        <begin position="40"/>
        <end position="180"/>
    </location>
</feature>
<dbReference type="Proteomes" id="UP000801492">
    <property type="component" value="Unassembled WGS sequence"/>
</dbReference>
<dbReference type="EMBL" id="VTPC01090290">
    <property type="protein sequence ID" value="KAF2883779.1"/>
    <property type="molecule type" value="Genomic_DNA"/>
</dbReference>